<dbReference type="EMBL" id="GGEC01037977">
    <property type="protein sequence ID" value="MBX18461.1"/>
    <property type="molecule type" value="Transcribed_RNA"/>
</dbReference>
<dbReference type="InterPro" id="IPR038985">
    <property type="entry name" value="OPRN-like"/>
</dbReference>
<name>A0A2P2LKH3_RHIMU</name>
<proteinExistence type="predicted"/>
<dbReference type="Pfam" id="PF15011">
    <property type="entry name" value="CA109-like"/>
    <property type="match status" value="1"/>
</dbReference>
<sequence>MEALVKEYQKKFRKVREEMDQWDLLQSQLLSQFRNAVSIIERLQVFFLFILLF</sequence>
<protein>
    <submittedName>
        <fullName evidence="1">Uncharacterized protein</fullName>
    </submittedName>
</protein>
<evidence type="ECO:0000313" key="1">
    <source>
        <dbReference type="EMBL" id="MBX18461.1"/>
    </source>
</evidence>
<dbReference type="InterPro" id="IPR029159">
    <property type="entry name" value="CA109-like"/>
</dbReference>
<dbReference type="AlphaFoldDB" id="A0A2P2LKH3"/>
<reference evidence="1" key="1">
    <citation type="submission" date="2018-02" db="EMBL/GenBank/DDBJ databases">
        <title>Rhizophora mucronata_Transcriptome.</title>
        <authorList>
            <person name="Meera S.P."/>
            <person name="Sreeshan A."/>
            <person name="Augustine A."/>
        </authorList>
    </citation>
    <scope>NUCLEOTIDE SEQUENCE</scope>
    <source>
        <tissue evidence="1">Leaf</tissue>
    </source>
</reference>
<dbReference type="PANTHER" id="PTHR37904">
    <property type="entry name" value="OS10G0566900 PROTEIN"/>
    <property type="match status" value="1"/>
</dbReference>
<dbReference type="PANTHER" id="PTHR37904:SF2">
    <property type="entry name" value="OS10G0566900 PROTEIN"/>
    <property type="match status" value="1"/>
</dbReference>
<accession>A0A2P2LKH3</accession>
<organism evidence="1">
    <name type="scientific">Rhizophora mucronata</name>
    <name type="common">Asiatic mangrove</name>
    <dbReference type="NCBI Taxonomy" id="61149"/>
    <lineage>
        <taxon>Eukaryota</taxon>
        <taxon>Viridiplantae</taxon>
        <taxon>Streptophyta</taxon>
        <taxon>Embryophyta</taxon>
        <taxon>Tracheophyta</taxon>
        <taxon>Spermatophyta</taxon>
        <taxon>Magnoliopsida</taxon>
        <taxon>eudicotyledons</taxon>
        <taxon>Gunneridae</taxon>
        <taxon>Pentapetalae</taxon>
        <taxon>rosids</taxon>
        <taxon>fabids</taxon>
        <taxon>Malpighiales</taxon>
        <taxon>Rhizophoraceae</taxon>
        <taxon>Rhizophora</taxon>
    </lineage>
</organism>